<organism evidence="1 2">
    <name type="scientific">Dentiscutata heterogama</name>
    <dbReference type="NCBI Taxonomy" id="1316150"/>
    <lineage>
        <taxon>Eukaryota</taxon>
        <taxon>Fungi</taxon>
        <taxon>Fungi incertae sedis</taxon>
        <taxon>Mucoromycota</taxon>
        <taxon>Glomeromycotina</taxon>
        <taxon>Glomeromycetes</taxon>
        <taxon>Diversisporales</taxon>
        <taxon>Gigasporaceae</taxon>
        <taxon>Dentiscutata</taxon>
    </lineage>
</organism>
<comment type="caution">
    <text evidence="1">The sequence shown here is derived from an EMBL/GenBank/DDBJ whole genome shotgun (WGS) entry which is preliminary data.</text>
</comment>
<keyword evidence="2" id="KW-1185">Reference proteome</keyword>
<accession>A0ACA9LD74</accession>
<evidence type="ECO:0000313" key="2">
    <source>
        <dbReference type="Proteomes" id="UP000789702"/>
    </source>
</evidence>
<proteinExistence type="predicted"/>
<evidence type="ECO:0000313" key="1">
    <source>
        <dbReference type="EMBL" id="CAG8522737.1"/>
    </source>
</evidence>
<reference evidence="1" key="1">
    <citation type="submission" date="2021-06" db="EMBL/GenBank/DDBJ databases">
        <authorList>
            <person name="Kallberg Y."/>
            <person name="Tangrot J."/>
            <person name="Rosling A."/>
        </authorList>
    </citation>
    <scope>NUCLEOTIDE SEQUENCE</scope>
    <source>
        <strain evidence="1">IL203A</strain>
    </source>
</reference>
<dbReference type="EMBL" id="CAJVPU010003759">
    <property type="protein sequence ID" value="CAG8522737.1"/>
    <property type="molecule type" value="Genomic_DNA"/>
</dbReference>
<protein>
    <submittedName>
        <fullName evidence="1">10365_t:CDS:1</fullName>
    </submittedName>
</protein>
<gene>
    <name evidence="1" type="ORF">DHETER_LOCUS3997</name>
</gene>
<name>A0ACA9LD74_9GLOM</name>
<sequence length="224" mass="26707">MKIVDDYIKAITEKYKMILNNLQMYQIFDLLEKHVSECNICFEVGTTFKCLKCAFCSHSDCLMSWYDNEDDDSKDTVTSTSSTPKRSVNRKSRKEKRQRRITKPFIINQIDNFIKDISNQKRKASNKNECIYNHEIELFEDLKKIFELTNENNSLVFAFYRNFQDKRKESVNKIKRLEEELRISRETSKALSTERSEIAKKVNDSLRKKEFAENRITELEKQHN</sequence>
<dbReference type="Proteomes" id="UP000789702">
    <property type="component" value="Unassembled WGS sequence"/>
</dbReference>